<organism evidence="1">
    <name type="scientific">marine sediment metagenome</name>
    <dbReference type="NCBI Taxonomy" id="412755"/>
    <lineage>
        <taxon>unclassified sequences</taxon>
        <taxon>metagenomes</taxon>
        <taxon>ecological metagenomes</taxon>
    </lineage>
</organism>
<name>X0VHS2_9ZZZZ</name>
<proteinExistence type="predicted"/>
<protein>
    <submittedName>
        <fullName evidence="1">Uncharacterized protein</fullName>
    </submittedName>
</protein>
<dbReference type="Gene3D" id="2.60.40.10">
    <property type="entry name" value="Immunoglobulins"/>
    <property type="match status" value="2"/>
</dbReference>
<sequence length="264" mass="28479">VDYTETSGTDAWSYSWTPPGEAAYTIYARGTDNLGNTSVATANITVSTELPSAYITTPARGDVIHDSGPFDIFGTASDTPEDFWGYKLQYGYGMSPTSWTNITDFLTGAPVNDGLLGTWDTTGLEEGPHTIRLIVLDNSSNISTFEVWVDVVTYPVITTNDGMDYATNQSELILEGLCADTTAEIRVNGSTNGITYWPGETTWRYDGALAAGANTFSVTAVLEGSSVESDPDTITITLDLEPPQVSRAVAWNNTTVRVTFDEPM</sequence>
<dbReference type="InterPro" id="IPR013783">
    <property type="entry name" value="Ig-like_fold"/>
</dbReference>
<comment type="caution">
    <text evidence="1">The sequence shown here is derived from an EMBL/GenBank/DDBJ whole genome shotgun (WGS) entry which is preliminary data.</text>
</comment>
<accession>X0VHS2</accession>
<reference evidence="1" key="1">
    <citation type="journal article" date="2014" name="Front. Microbiol.">
        <title>High frequency of phylogenetically diverse reductive dehalogenase-homologous genes in deep subseafloor sedimentary metagenomes.</title>
        <authorList>
            <person name="Kawai M."/>
            <person name="Futagami T."/>
            <person name="Toyoda A."/>
            <person name="Takaki Y."/>
            <person name="Nishi S."/>
            <person name="Hori S."/>
            <person name="Arai W."/>
            <person name="Tsubouchi T."/>
            <person name="Morono Y."/>
            <person name="Uchiyama I."/>
            <person name="Ito T."/>
            <person name="Fujiyama A."/>
            <person name="Inagaki F."/>
            <person name="Takami H."/>
        </authorList>
    </citation>
    <scope>NUCLEOTIDE SEQUENCE</scope>
    <source>
        <strain evidence="1">Expedition CK06-06</strain>
    </source>
</reference>
<dbReference type="AlphaFoldDB" id="X0VHS2"/>
<gene>
    <name evidence="1" type="ORF">S01H1_45032</name>
</gene>
<dbReference type="EMBL" id="BARS01028749">
    <property type="protein sequence ID" value="GAG12003.1"/>
    <property type="molecule type" value="Genomic_DNA"/>
</dbReference>
<feature type="non-terminal residue" evidence="1">
    <location>
        <position position="1"/>
    </location>
</feature>
<feature type="non-terminal residue" evidence="1">
    <location>
        <position position="264"/>
    </location>
</feature>
<evidence type="ECO:0000313" key="1">
    <source>
        <dbReference type="EMBL" id="GAG12003.1"/>
    </source>
</evidence>